<keyword evidence="3" id="KW-1003">Cell membrane</keyword>
<keyword evidence="11" id="KW-1185">Reference proteome</keyword>
<dbReference type="InterPro" id="IPR035906">
    <property type="entry name" value="MetI-like_sf"/>
</dbReference>
<dbReference type="PANTHER" id="PTHR43357:SF4">
    <property type="entry name" value="INNER MEMBRANE ABC TRANSPORTER PERMEASE PROTEIN YDCV"/>
    <property type="match status" value="1"/>
</dbReference>
<dbReference type="SUPFAM" id="SSF161098">
    <property type="entry name" value="MetI-like"/>
    <property type="match status" value="2"/>
</dbReference>
<feature type="transmembrane region" description="Helical" evidence="8">
    <location>
        <begin position="12"/>
        <end position="33"/>
    </location>
</feature>
<accession>A0ABS8DA61</accession>
<evidence type="ECO:0000256" key="3">
    <source>
        <dbReference type="ARBA" id="ARBA00022475"/>
    </source>
</evidence>
<evidence type="ECO:0000256" key="7">
    <source>
        <dbReference type="ARBA" id="ARBA00023136"/>
    </source>
</evidence>
<feature type="transmembrane region" description="Helical" evidence="8">
    <location>
        <begin position="123"/>
        <end position="144"/>
    </location>
</feature>
<feature type="domain" description="ABC transmembrane type-1" evidence="9">
    <location>
        <begin position="51"/>
        <end position="245"/>
    </location>
</feature>
<dbReference type="PANTHER" id="PTHR43357">
    <property type="entry name" value="INNER MEMBRANE ABC TRANSPORTER PERMEASE PROTEIN YDCV"/>
    <property type="match status" value="1"/>
</dbReference>
<evidence type="ECO:0000256" key="1">
    <source>
        <dbReference type="ARBA" id="ARBA00004429"/>
    </source>
</evidence>
<evidence type="ECO:0000259" key="9">
    <source>
        <dbReference type="PROSITE" id="PS50928"/>
    </source>
</evidence>
<reference evidence="10" key="1">
    <citation type="submission" date="2021-10" db="EMBL/GenBank/DDBJ databases">
        <title>The complete genome sequence of Leeia sp. TBRC 13508.</title>
        <authorList>
            <person name="Charoenyingcharoen P."/>
            <person name="Yukphan P."/>
        </authorList>
    </citation>
    <scope>NUCLEOTIDE SEQUENCE</scope>
    <source>
        <strain evidence="10">TBRC 13508</strain>
    </source>
</reference>
<keyword evidence="2 8" id="KW-0813">Transport</keyword>
<protein>
    <submittedName>
        <fullName evidence="10">Iron ABC transporter permease</fullName>
    </submittedName>
</protein>
<keyword evidence="5 8" id="KW-0812">Transmembrane</keyword>
<evidence type="ECO:0000256" key="5">
    <source>
        <dbReference type="ARBA" id="ARBA00022692"/>
    </source>
</evidence>
<evidence type="ECO:0000256" key="6">
    <source>
        <dbReference type="ARBA" id="ARBA00022989"/>
    </source>
</evidence>
<feature type="transmembrane region" description="Helical" evidence="8">
    <location>
        <begin position="476"/>
        <end position="501"/>
    </location>
</feature>
<comment type="subcellular location">
    <subcellularLocation>
        <location evidence="1">Cell inner membrane</location>
        <topology evidence="1">Multi-pass membrane protein</topology>
    </subcellularLocation>
    <subcellularLocation>
        <location evidence="8">Cell membrane</location>
        <topology evidence="8">Multi-pass membrane protein</topology>
    </subcellularLocation>
</comment>
<dbReference type="PROSITE" id="PS50928">
    <property type="entry name" value="ABC_TM1"/>
    <property type="match status" value="2"/>
</dbReference>
<sequence>MPQNKFSVSTLLSFVAFFYLALMIAWPLTRLLFDYPISLDLLQDSYYWKRVGITVFQASLAACLCVVIALPVAWILSEYRPKWARLFLRLVLLPYLMPTIVGSLAILALAGPRGWFPILPSEGFLPLMWGYVFYNLGISIWTIYQALQRVSSNQISAAKVLGASGWQIKRRIIWPAIKNAVLASWLLAFLFCGTSFGVALLLGGREWATLEVEIYELTALQLDLPSAAFVALIQLFMCALVVYAYAKLSLPVKAERQLAFKQVGIQRTMRWFYYLPILVAAIISIAPMVGLVVKSLLGGYQVYLAIFQDEAFYPALKNSLFFTGLSLPCISVIGLIVASQVRKGGTLKLLVTYSPYLISSSLLALALLVAYPSFIASLCLLIAGYVLLAYPLMARQVSLAWGQLPPRLGEAAHSLGASRGQSFWRIDVPILLPAIQSGLAFAAATTLGEFAVTLFLSRPEWTTITTLIYEKLGKPGIANFNQALALSVLLLVVSTAVFYLINLPILRWVRKGAAFVNRS</sequence>
<feature type="domain" description="ABC transmembrane type-1" evidence="9">
    <location>
        <begin position="316"/>
        <end position="501"/>
    </location>
</feature>
<evidence type="ECO:0000313" key="10">
    <source>
        <dbReference type="EMBL" id="MCB6184488.1"/>
    </source>
</evidence>
<gene>
    <name evidence="10" type="ORF">LIN78_13145</name>
</gene>
<feature type="transmembrane region" description="Helical" evidence="8">
    <location>
        <begin position="430"/>
        <end position="456"/>
    </location>
</feature>
<dbReference type="Pfam" id="PF00528">
    <property type="entry name" value="BPD_transp_1"/>
    <property type="match status" value="2"/>
</dbReference>
<keyword evidence="7 8" id="KW-0472">Membrane</keyword>
<dbReference type="CDD" id="cd06261">
    <property type="entry name" value="TM_PBP2"/>
    <property type="match status" value="2"/>
</dbReference>
<feature type="transmembrane region" description="Helical" evidence="8">
    <location>
        <begin position="86"/>
        <end position="111"/>
    </location>
</feature>
<feature type="transmembrane region" description="Helical" evidence="8">
    <location>
        <begin position="320"/>
        <end position="338"/>
    </location>
</feature>
<evidence type="ECO:0000313" key="11">
    <source>
        <dbReference type="Proteomes" id="UP001165395"/>
    </source>
</evidence>
<keyword evidence="4" id="KW-0997">Cell inner membrane</keyword>
<proteinExistence type="inferred from homology"/>
<name>A0ABS8DA61_9NEIS</name>
<dbReference type="RefSeq" id="WP_227181298.1">
    <property type="nucleotide sequence ID" value="NZ_JAJBZT010000007.1"/>
</dbReference>
<feature type="transmembrane region" description="Helical" evidence="8">
    <location>
        <begin position="224"/>
        <end position="246"/>
    </location>
</feature>
<keyword evidence="6 8" id="KW-1133">Transmembrane helix</keyword>
<evidence type="ECO:0000256" key="4">
    <source>
        <dbReference type="ARBA" id="ARBA00022519"/>
    </source>
</evidence>
<feature type="transmembrane region" description="Helical" evidence="8">
    <location>
        <begin position="180"/>
        <end position="204"/>
    </location>
</feature>
<evidence type="ECO:0000256" key="8">
    <source>
        <dbReference type="RuleBase" id="RU363032"/>
    </source>
</evidence>
<dbReference type="Gene3D" id="1.10.3720.10">
    <property type="entry name" value="MetI-like"/>
    <property type="match status" value="2"/>
</dbReference>
<organism evidence="10 11">
    <name type="scientific">Leeia speluncae</name>
    <dbReference type="NCBI Taxonomy" id="2884804"/>
    <lineage>
        <taxon>Bacteria</taxon>
        <taxon>Pseudomonadati</taxon>
        <taxon>Pseudomonadota</taxon>
        <taxon>Betaproteobacteria</taxon>
        <taxon>Neisseriales</taxon>
        <taxon>Leeiaceae</taxon>
        <taxon>Leeia</taxon>
    </lineage>
</organism>
<feature type="transmembrane region" description="Helical" evidence="8">
    <location>
        <begin position="271"/>
        <end position="293"/>
    </location>
</feature>
<comment type="similarity">
    <text evidence="8">Belongs to the binding-protein-dependent transport system permease family.</text>
</comment>
<feature type="transmembrane region" description="Helical" evidence="8">
    <location>
        <begin position="53"/>
        <end position="74"/>
    </location>
</feature>
<evidence type="ECO:0000256" key="2">
    <source>
        <dbReference type="ARBA" id="ARBA00022448"/>
    </source>
</evidence>
<dbReference type="InterPro" id="IPR000515">
    <property type="entry name" value="MetI-like"/>
</dbReference>
<comment type="caution">
    <text evidence="10">The sequence shown here is derived from an EMBL/GenBank/DDBJ whole genome shotgun (WGS) entry which is preliminary data.</text>
</comment>
<dbReference type="EMBL" id="JAJBZT010000007">
    <property type="protein sequence ID" value="MCB6184488.1"/>
    <property type="molecule type" value="Genomic_DNA"/>
</dbReference>
<dbReference type="Proteomes" id="UP001165395">
    <property type="component" value="Unassembled WGS sequence"/>
</dbReference>